<feature type="non-terminal residue" evidence="2">
    <location>
        <position position="1"/>
    </location>
</feature>
<dbReference type="AlphaFoldDB" id="A0A6J4SVE6"/>
<feature type="compositionally biased region" description="Basic residues" evidence="1">
    <location>
        <begin position="21"/>
        <end position="31"/>
    </location>
</feature>
<evidence type="ECO:0000256" key="1">
    <source>
        <dbReference type="SAM" id="MobiDB-lite"/>
    </source>
</evidence>
<name>A0A6J4SVE6_9SPHN</name>
<gene>
    <name evidence="2" type="ORF">AVDCRST_MAG62-255</name>
</gene>
<organism evidence="2">
    <name type="scientific">uncultured Sphingomonas sp</name>
    <dbReference type="NCBI Taxonomy" id="158754"/>
    <lineage>
        <taxon>Bacteria</taxon>
        <taxon>Pseudomonadati</taxon>
        <taxon>Pseudomonadota</taxon>
        <taxon>Alphaproteobacteria</taxon>
        <taxon>Sphingomonadales</taxon>
        <taxon>Sphingomonadaceae</taxon>
        <taxon>Sphingomonas</taxon>
        <taxon>environmental samples</taxon>
    </lineage>
</organism>
<protein>
    <submittedName>
        <fullName evidence="2">Uncharacterized protein</fullName>
    </submittedName>
</protein>
<dbReference type="EMBL" id="CADCWB010000036">
    <property type="protein sequence ID" value="CAA9506358.1"/>
    <property type="molecule type" value="Genomic_DNA"/>
</dbReference>
<proteinExistence type="predicted"/>
<reference evidence="2" key="1">
    <citation type="submission" date="2020-02" db="EMBL/GenBank/DDBJ databases">
        <authorList>
            <person name="Meier V. D."/>
        </authorList>
    </citation>
    <scope>NUCLEOTIDE SEQUENCE</scope>
    <source>
        <strain evidence="2">AVDCRST_MAG62</strain>
    </source>
</reference>
<accession>A0A6J4SVE6</accession>
<feature type="region of interest" description="Disordered" evidence="1">
    <location>
        <begin position="1"/>
        <end position="46"/>
    </location>
</feature>
<evidence type="ECO:0000313" key="2">
    <source>
        <dbReference type="EMBL" id="CAA9506358.1"/>
    </source>
</evidence>
<sequence length="134" mass="14450">VEASHDQGGGGLPDDRSAREAHRRPGRQRRRAGTDPDAAKAHGGIGRRIAILDRQAPDGRLPDDFALRRPQRRADRYRLRWRTAGDRAGPQARASGLALPGGGRCSAAGRRGREWARHAAAAALWQAERAGAAL</sequence>
<feature type="non-terminal residue" evidence="2">
    <location>
        <position position="134"/>
    </location>
</feature>
<feature type="region of interest" description="Disordered" evidence="1">
    <location>
        <begin position="82"/>
        <end position="103"/>
    </location>
</feature>